<feature type="region of interest" description="Disordered" evidence="1">
    <location>
        <begin position="247"/>
        <end position="275"/>
    </location>
</feature>
<feature type="compositionally biased region" description="Polar residues" evidence="1">
    <location>
        <begin position="93"/>
        <end position="107"/>
    </location>
</feature>
<organism evidence="3 4">
    <name type="scientific">Babesia gibsoni</name>
    <dbReference type="NCBI Taxonomy" id="33632"/>
    <lineage>
        <taxon>Eukaryota</taxon>
        <taxon>Sar</taxon>
        <taxon>Alveolata</taxon>
        <taxon>Apicomplexa</taxon>
        <taxon>Aconoidasida</taxon>
        <taxon>Piroplasmida</taxon>
        <taxon>Babesiidae</taxon>
        <taxon>Babesia</taxon>
    </lineage>
</organism>
<evidence type="ECO:0000313" key="4">
    <source>
        <dbReference type="Proteomes" id="UP001230268"/>
    </source>
</evidence>
<evidence type="ECO:0000256" key="1">
    <source>
        <dbReference type="SAM" id="MobiDB-lite"/>
    </source>
</evidence>
<gene>
    <name evidence="3" type="ORF">BgAZ_402040</name>
</gene>
<comment type="caution">
    <text evidence="3">The sequence shown here is derived from an EMBL/GenBank/DDBJ whole genome shotgun (WGS) entry which is preliminary data.</text>
</comment>
<dbReference type="AlphaFoldDB" id="A0AAD8PD09"/>
<reference evidence="3" key="1">
    <citation type="submission" date="2023-08" db="EMBL/GenBank/DDBJ databases">
        <title>Draft sequence of the Babesia gibsoni genome.</title>
        <authorList>
            <person name="Yamagishi J.Y."/>
            <person name="Xuan X.X."/>
        </authorList>
    </citation>
    <scope>NUCLEOTIDE SEQUENCE</scope>
    <source>
        <strain evidence="3">Azabu</strain>
    </source>
</reference>
<protein>
    <submittedName>
        <fullName evidence="3">Uncharacterized protein</fullName>
    </submittedName>
</protein>
<proteinExistence type="predicted"/>
<feature type="signal peptide" evidence="2">
    <location>
        <begin position="1"/>
        <end position="25"/>
    </location>
</feature>
<keyword evidence="4" id="KW-1185">Reference proteome</keyword>
<accession>A0AAD8PD09</accession>
<dbReference type="EMBL" id="JAVEPI010000004">
    <property type="protein sequence ID" value="KAK1442174.1"/>
    <property type="molecule type" value="Genomic_DNA"/>
</dbReference>
<dbReference type="Proteomes" id="UP001230268">
    <property type="component" value="Unassembled WGS sequence"/>
</dbReference>
<evidence type="ECO:0000313" key="3">
    <source>
        <dbReference type="EMBL" id="KAK1442174.1"/>
    </source>
</evidence>
<feature type="chain" id="PRO_5042150165" evidence="2">
    <location>
        <begin position="26"/>
        <end position="487"/>
    </location>
</feature>
<sequence length="487" mass="54098">MINFKWLTLHFVVLAILGHSIRVSANSDEEWDTSDDKQDRMGQFSADVIDEYVKALAAVAAPMPDRSTGAIPKRRMPVAAAAERDDGPAISEQGGQHSHANSTNMRGSFSEEDTKPRIVGYTYKKEFMYAEAGIDHPNMVYAQEPYHEAIEGDNNNELRTFPANDAPAIGITLNTNEDFVVNPEDDITEQTYPVPKRTSSSSASLNRPLLKWSYLPNVSGPVKMIPLLTRKKANTIVEEVESIPEEVESIPEEVESIPEEVESIPEEVESIPEDVESIPQEIESRPEEGAASLIQDGHIPIYENIDFYTSRRARISDRLRELRAKDVPIYANVQLLSSETPTHCDGPQQVHIPLVPVREGGKRAEFYVNRAKMDSDAVGSVASVYVKGAPHVRKIDRSKADYVSDDFTSIFTDTVNDVSDRVRDGYEDLEANISEKAGKLKSKVLKLGQTIGDTVGLTGDLKEYVILRMRHSAGNALSKLYKKVVPE</sequence>
<keyword evidence="2" id="KW-0732">Signal</keyword>
<name>A0AAD8PD09_BABGI</name>
<evidence type="ECO:0000256" key="2">
    <source>
        <dbReference type="SAM" id="SignalP"/>
    </source>
</evidence>
<feature type="region of interest" description="Disordered" evidence="1">
    <location>
        <begin position="67"/>
        <end position="113"/>
    </location>
</feature>